<evidence type="ECO:0008006" key="4">
    <source>
        <dbReference type="Google" id="ProtNLM"/>
    </source>
</evidence>
<dbReference type="AlphaFoldDB" id="X6N5N9"/>
<evidence type="ECO:0000256" key="1">
    <source>
        <dbReference type="SAM" id="Phobius"/>
    </source>
</evidence>
<keyword evidence="1" id="KW-0472">Membrane</keyword>
<feature type="transmembrane region" description="Helical" evidence="1">
    <location>
        <begin position="88"/>
        <end position="110"/>
    </location>
</feature>
<dbReference type="Proteomes" id="UP000023152">
    <property type="component" value="Unassembled WGS sequence"/>
</dbReference>
<dbReference type="EMBL" id="ASPP01011814">
    <property type="protein sequence ID" value="ETO21248.1"/>
    <property type="molecule type" value="Genomic_DNA"/>
</dbReference>
<comment type="caution">
    <text evidence="2">The sequence shown here is derived from an EMBL/GenBank/DDBJ whole genome shotgun (WGS) entry which is preliminary data.</text>
</comment>
<reference evidence="2 3" key="1">
    <citation type="journal article" date="2013" name="Curr. Biol.">
        <title>The Genome of the Foraminiferan Reticulomyxa filosa.</title>
        <authorList>
            <person name="Glockner G."/>
            <person name="Hulsmann N."/>
            <person name="Schleicher M."/>
            <person name="Noegel A.A."/>
            <person name="Eichinger L."/>
            <person name="Gallinger C."/>
            <person name="Pawlowski J."/>
            <person name="Sierra R."/>
            <person name="Euteneuer U."/>
            <person name="Pillet L."/>
            <person name="Moustafa A."/>
            <person name="Platzer M."/>
            <person name="Groth M."/>
            <person name="Szafranski K."/>
            <person name="Schliwa M."/>
        </authorList>
    </citation>
    <scope>NUCLEOTIDE SEQUENCE [LARGE SCALE GENOMIC DNA]</scope>
</reference>
<keyword evidence="1" id="KW-1133">Transmembrane helix</keyword>
<keyword evidence="3" id="KW-1185">Reference proteome</keyword>
<name>X6N5N9_RETFI</name>
<evidence type="ECO:0000313" key="2">
    <source>
        <dbReference type="EMBL" id="ETO21248.1"/>
    </source>
</evidence>
<organism evidence="2 3">
    <name type="scientific">Reticulomyxa filosa</name>
    <dbReference type="NCBI Taxonomy" id="46433"/>
    <lineage>
        <taxon>Eukaryota</taxon>
        <taxon>Sar</taxon>
        <taxon>Rhizaria</taxon>
        <taxon>Retaria</taxon>
        <taxon>Foraminifera</taxon>
        <taxon>Monothalamids</taxon>
        <taxon>Reticulomyxidae</taxon>
        <taxon>Reticulomyxa</taxon>
    </lineage>
</organism>
<feature type="transmembrane region" description="Helical" evidence="1">
    <location>
        <begin position="122"/>
        <end position="140"/>
    </location>
</feature>
<keyword evidence="1" id="KW-0812">Transmembrane</keyword>
<proteinExistence type="predicted"/>
<protein>
    <recommendedName>
        <fullName evidence="4">Transmembrane protein</fullName>
    </recommendedName>
</protein>
<sequence length="180" mass="21641">MCRNNKYKKKRFRDFFNKTQYLTSQTKSYKVFKLSKELYWFDNFASKPNNFNKAFQPKRRENKNITQHTQYLWAKENKPTVFFFDLDYLIIIGSTLLPQIIFFLICSNYVCDLLLTIQTTQIGLVSLIFVVCCSIFFCISSTRRVRQRMRIISVSARTFVFVTIYQRNIINNFFLNSKKE</sequence>
<accession>X6N5N9</accession>
<evidence type="ECO:0000313" key="3">
    <source>
        <dbReference type="Proteomes" id="UP000023152"/>
    </source>
</evidence>
<gene>
    <name evidence="2" type="ORF">RFI_15957</name>
</gene>